<dbReference type="PANTHER" id="PTHR10196:SF93">
    <property type="entry name" value="L-RHAMNULOKINASE"/>
    <property type="match status" value="1"/>
</dbReference>
<dbReference type="PANTHER" id="PTHR10196">
    <property type="entry name" value="SUGAR KINASE"/>
    <property type="match status" value="1"/>
</dbReference>
<dbReference type="GO" id="GO:0008993">
    <property type="term" value="F:rhamnulokinase activity"/>
    <property type="evidence" value="ECO:0007669"/>
    <property type="project" value="InterPro"/>
</dbReference>
<dbReference type="InterPro" id="IPR018485">
    <property type="entry name" value="FGGY_C"/>
</dbReference>
<comment type="similarity">
    <text evidence="1">Belongs to the FGGY kinase family.</text>
</comment>
<evidence type="ECO:0000256" key="3">
    <source>
        <dbReference type="ARBA" id="ARBA00022741"/>
    </source>
</evidence>
<evidence type="ECO:0000256" key="4">
    <source>
        <dbReference type="ARBA" id="ARBA00022777"/>
    </source>
</evidence>
<keyword evidence="5" id="KW-0067">ATP-binding</keyword>
<organism evidence="7">
    <name type="scientific">marine sediment metagenome</name>
    <dbReference type="NCBI Taxonomy" id="412755"/>
    <lineage>
        <taxon>unclassified sequences</taxon>
        <taxon>metagenomes</taxon>
        <taxon>ecological metagenomes</taxon>
    </lineage>
</organism>
<dbReference type="InterPro" id="IPR013449">
    <property type="entry name" value="Rhamnulokinase"/>
</dbReference>
<comment type="caution">
    <text evidence="7">The sequence shown here is derived from an EMBL/GenBank/DDBJ whole genome shotgun (WGS) entry which is preliminary data.</text>
</comment>
<keyword evidence="3" id="KW-0547">Nucleotide-binding</keyword>
<evidence type="ECO:0000259" key="6">
    <source>
        <dbReference type="Pfam" id="PF02782"/>
    </source>
</evidence>
<dbReference type="GO" id="GO:0005524">
    <property type="term" value="F:ATP binding"/>
    <property type="evidence" value="ECO:0007669"/>
    <property type="project" value="UniProtKB-KW"/>
</dbReference>
<feature type="non-terminal residue" evidence="7">
    <location>
        <position position="253"/>
    </location>
</feature>
<dbReference type="Pfam" id="PF02782">
    <property type="entry name" value="FGGY_C"/>
    <property type="match status" value="1"/>
</dbReference>
<protein>
    <recommendedName>
        <fullName evidence="6">Carbohydrate kinase FGGY C-terminal domain-containing protein</fullName>
    </recommendedName>
</protein>
<keyword evidence="4" id="KW-0418">Kinase</keyword>
<dbReference type="GO" id="GO:0006071">
    <property type="term" value="P:glycerol metabolic process"/>
    <property type="evidence" value="ECO:0007669"/>
    <property type="project" value="TreeGrafter"/>
</dbReference>
<evidence type="ECO:0000313" key="7">
    <source>
        <dbReference type="EMBL" id="GAG38212.1"/>
    </source>
</evidence>
<proteinExistence type="inferred from homology"/>
<accession>X0XS95</accession>
<evidence type="ECO:0000256" key="2">
    <source>
        <dbReference type="ARBA" id="ARBA00022679"/>
    </source>
</evidence>
<dbReference type="CDD" id="cd07771">
    <property type="entry name" value="ASKHA_NBD_FGGY_RhaB-like"/>
    <property type="match status" value="1"/>
</dbReference>
<dbReference type="InterPro" id="IPR043129">
    <property type="entry name" value="ATPase_NBD"/>
</dbReference>
<dbReference type="GO" id="GO:0004370">
    <property type="term" value="F:glycerol kinase activity"/>
    <property type="evidence" value="ECO:0007669"/>
    <property type="project" value="TreeGrafter"/>
</dbReference>
<dbReference type="Gene3D" id="3.30.420.40">
    <property type="match status" value="2"/>
</dbReference>
<keyword evidence="2" id="KW-0808">Transferase</keyword>
<dbReference type="GO" id="GO:0019301">
    <property type="term" value="P:rhamnose catabolic process"/>
    <property type="evidence" value="ECO:0007669"/>
    <property type="project" value="InterPro"/>
</dbReference>
<feature type="domain" description="Carbohydrate kinase FGGY C-terminal" evidence="6">
    <location>
        <begin position="71"/>
        <end position="253"/>
    </location>
</feature>
<gene>
    <name evidence="7" type="ORF">S01H1_61955</name>
</gene>
<evidence type="ECO:0000256" key="1">
    <source>
        <dbReference type="ARBA" id="ARBA00009156"/>
    </source>
</evidence>
<evidence type="ECO:0000256" key="5">
    <source>
        <dbReference type="ARBA" id="ARBA00022840"/>
    </source>
</evidence>
<feature type="non-terminal residue" evidence="7">
    <location>
        <position position="1"/>
    </location>
</feature>
<dbReference type="GO" id="GO:0005829">
    <property type="term" value="C:cytosol"/>
    <property type="evidence" value="ECO:0007669"/>
    <property type="project" value="TreeGrafter"/>
</dbReference>
<sequence length="253" mass="27039">DPRTRQWATALLDELGIPQRIFPELVEPGTVLDNVSADIAGGDKIPLVAVAHHDTGSAVAAVPAEGSDWACISCGTWSIMGVELPEPKINEATRAANFTNEGGVAGTTRFMKNLAGLWPLQQCRRKWIESEPDLDYPAITERAAEAEPLKAILDIDHQGFMNPPDMPTAIKDFCVQTGQLPPDDTGSMTRTILEGLALGYAKTLNALEDLTGRTFDKVHIVGGGTQNRLLMQFAANAMARPVVAGPIEATAIG</sequence>
<reference evidence="7" key="1">
    <citation type="journal article" date="2014" name="Front. Microbiol.">
        <title>High frequency of phylogenetically diverse reductive dehalogenase-homologous genes in deep subseafloor sedimentary metagenomes.</title>
        <authorList>
            <person name="Kawai M."/>
            <person name="Futagami T."/>
            <person name="Toyoda A."/>
            <person name="Takaki Y."/>
            <person name="Nishi S."/>
            <person name="Hori S."/>
            <person name="Arai W."/>
            <person name="Tsubouchi T."/>
            <person name="Morono Y."/>
            <person name="Uchiyama I."/>
            <person name="Ito T."/>
            <person name="Fujiyama A."/>
            <person name="Inagaki F."/>
            <person name="Takami H."/>
        </authorList>
    </citation>
    <scope>NUCLEOTIDE SEQUENCE</scope>
    <source>
        <strain evidence="7">Expedition CK06-06</strain>
    </source>
</reference>
<dbReference type="EMBL" id="BARS01040666">
    <property type="protein sequence ID" value="GAG38212.1"/>
    <property type="molecule type" value="Genomic_DNA"/>
</dbReference>
<dbReference type="SUPFAM" id="SSF53067">
    <property type="entry name" value="Actin-like ATPase domain"/>
    <property type="match status" value="2"/>
</dbReference>
<name>X0XS95_9ZZZZ</name>
<dbReference type="AlphaFoldDB" id="X0XS95"/>